<dbReference type="OrthoDB" id="6531954at2759"/>
<keyword evidence="6" id="KW-0503">Monooxygenase</keyword>
<dbReference type="InterPro" id="IPR050705">
    <property type="entry name" value="Cytochrome_P450_3A"/>
</dbReference>
<dbReference type="PANTHER" id="PTHR24302:SF15">
    <property type="entry name" value="FATTY-ACID PEROXYGENASE"/>
    <property type="match status" value="1"/>
</dbReference>
<dbReference type="GO" id="GO:0020037">
    <property type="term" value="F:heme binding"/>
    <property type="evidence" value="ECO:0007669"/>
    <property type="project" value="InterPro"/>
</dbReference>
<name>A0A7R9QW79_9ACAR</name>
<keyword evidence="4" id="KW-0560">Oxidoreductase</keyword>
<evidence type="ECO:0000256" key="5">
    <source>
        <dbReference type="ARBA" id="ARBA00023004"/>
    </source>
</evidence>
<keyword evidence="5" id="KW-0408">Iron</keyword>
<evidence type="ECO:0000313" key="8">
    <source>
        <dbReference type="Proteomes" id="UP000728032"/>
    </source>
</evidence>
<keyword evidence="8" id="KW-1185">Reference proteome</keyword>
<dbReference type="InterPro" id="IPR001128">
    <property type="entry name" value="Cyt_P450"/>
</dbReference>
<keyword evidence="2" id="KW-0349">Heme</keyword>
<dbReference type="Pfam" id="PF00067">
    <property type="entry name" value="p450"/>
    <property type="match status" value="1"/>
</dbReference>
<evidence type="ECO:0000256" key="6">
    <source>
        <dbReference type="ARBA" id="ARBA00023033"/>
    </source>
</evidence>
<accession>A0A7R9QW79</accession>
<evidence type="ECO:0000313" key="7">
    <source>
        <dbReference type="EMBL" id="CAD7659105.1"/>
    </source>
</evidence>
<protein>
    <recommendedName>
        <fullName evidence="9">Cytochrome P450</fullName>
    </recommendedName>
</protein>
<dbReference type="PANTHER" id="PTHR24302">
    <property type="entry name" value="CYTOCHROME P450 FAMILY 3"/>
    <property type="match status" value="1"/>
</dbReference>
<dbReference type="EMBL" id="CAJPVJ010016542">
    <property type="protein sequence ID" value="CAG2176267.1"/>
    <property type="molecule type" value="Genomic_DNA"/>
</dbReference>
<dbReference type="InterPro" id="IPR036396">
    <property type="entry name" value="Cyt_P450_sf"/>
</dbReference>
<evidence type="ECO:0000256" key="4">
    <source>
        <dbReference type="ARBA" id="ARBA00023002"/>
    </source>
</evidence>
<dbReference type="GO" id="GO:0005506">
    <property type="term" value="F:iron ion binding"/>
    <property type="evidence" value="ECO:0007669"/>
    <property type="project" value="InterPro"/>
</dbReference>
<dbReference type="GO" id="GO:0016705">
    <property type="term" value="F:oxidoreductase activity, acting on paired donors, with incorporation or reduction of molecular oxygen"/>
    <property type="evidence" value="ECO:0007669"/>
    <property type="project" value="InterPro"/>
</dbReference>
<dbReference type="EMBL" id="OC931367">
    <property type="protein sequence ID" value="CAD7659105.1"/>
    <property type="molecule type" value="Genomic_DNA"/>
</dbReference>
<evidence type="ECO:0000256" key="2">
    <source>
        <dbReference type="ARBA" id="ARBA00022617"/>
    </source>
</evidence>
<comment type="similarity">
    <text evidence="1">Belongs to the cytochrome P450 family.</text>
</comment>
<gene>
    <name evidence="7" type="ORF">ONB1V03_LOCUS15701</name>
</gene>
<dbReference type="GO" id="GO:0008395">
    <property type="term" value="F:steroid hydroxylase activity"/>
    <property type="evidence" value="ECO:0007669"/>
    <property type="project" value="TreeGrafter"/>
</dbReference>
<evidence type="ECO:0000256" key="1">
    <source>
        <dbReference type="ARBA" id="ARBA00010617"/>
    </source>
</evidence>
<evidence type="ECO:0000256" key="3">
    <source>
        <dbReference type="ARBA" id="ARBA00022723"/>
    </source>
</evidence>
<dbReference type="Gene3D" id="1.10.630.10">
    <property type="entry name" value="Cytochrome P450"/>
    <property type="match status" value="1"/>
</dbReference>
<sequence length="114" mass="13086">MSRIENTAKLSAITKELTDESEHMNKGLFFSRYPNWKRIRAIHSPSFSTGKLKAMKPMIEKTMDQLIAKLDPKASDQQIVDFRHYYDSLTFDVITRAAAGELDYFNPLIQTASI</sequence>
<dbReference type="AlphaFoldDB" id="A0A7R9QW79"/>
<proteinExistence type="inferred from homology"/>
<evidence type="ECO:0008006" key="9">
    <source>
        <dbReference type="Google" id="ProtNLM"/>
    </source>
</evidence>
<dbReference type="Proteomes" id="UP000728032">
    <property type="component" value="Unassembled WGS sequence"/>
</dbReference>
<dbReference type="SUPFAM" id="SSF48264">
    <property type="entry name" value="Cytochrome P450"/>
    <property type="match status" value="1"/>
</dbReference>
<keyword evidence="3" id="KW-0479">Metal-binding</keyword>
<organism evidence="7">
    <name type="scientific">Oppiella nova</name>
    <dbReference type="NCBI Taxonomy" id="334625"/>
    <lineage>
        <taxon>Eukaryota</taxon>
        <taxon>Metazoa</taxon>
        <taxon>Ecdysozoa</taxon>
        <taxon>Arthropoda</taxon>
        <taxon>Chelicerata</taxon>
        <taxon>Arachnida</taxon>
        <taxon>Acari</taxon>
        <taxon>Acariformes</taxon>
        <taxon>Sarcoptiformes</taxon>
        <taxon>Oribatida</taxon>
        <taxon>Brachypylina</taxon>
        <taxon>Oppioidea</taxon>
        <taxon>Oppiidae</taxon>
        <taxon>Oppiella</taxon>
    </lineage>
</organism>
<reference evidence="7" key="1">
    <citation type="submission" date="2020-11" db="EMBL/GenBank/DDBJ databases">
        <authorList>
            <person name="Tran Van P."/>
        </authorList>
    </citation>
    <scope>NUCLEOTIDE SEQUENCE</scope>
</reference>